<dbReference type="GO" id="GO:1990592">
    <property type="term" value="P:protein K69-linked ufmylation"/>
    <property type="evidence" value="ECO:0007669"/>
    <property type="project" value="TreeGrafter"/>
</dbReference>
<keyword evidence="3" id="KW-1017">Isopeptide bond</keyword>
<organism evidence="5 6">
    <name type="scientific">Cotesia glomerata</name>
    <name type="common">Lepidopteran parasitic wasp</name>
    <name type="synonym">Apanteles glomeratus</name>
    <dbReference type="NCBI Taxonomy" id="32391"/>
    <lineage>
        <taxon>Eukaryota</taxon>
        <taxon>Metazoa</taxon>
        <taxon>Ecdysozoa</taxon>
        <taxon>Arthropoda</taxon>
        <taxon>Hexapoda</taxon>
        <taxon>Insecta</taxon>
        <taxon>Pterygota</taxon>
        <taxon>Neoptera</taxon>
        <taxon>Endopterygota</taxon>
        <taxon>Hymenoptera</taxon>
        <taxon>Apocrita</taxon>
        <taxon>Ichneumonoidea</taxon>
        <taxon>Braconidae</taxon>
        <taxon>Microgastrinae</taxon>
        <taxon>Cotesia</taxon>
    </lineage>
</organism>
<evidence type="ECO:0000256" key="1">
    <source>
        <dbReference type="ARBA" id="ARBA00010230"/>
    </source>
</evidence>
<dbReference type="Pfam" id="PF03671">
    <property type="entry name" value="Ufm1"/>
    <property type="match status" value="1"/>
</dbReference>
<comment type="similarity">
    <text evidence="1">Belongs to the UFM1 family.</text>
</comment>
<dbReference type="Gene3D" id="3.10.20.90">
    <property type="entry name" value="Phosphatidylinositol 3-kinase Catalytic Subunit, Chain A, domain 1"/>
    <property type="match status" value="1"/>
</dbReference>
<dbReference type="GO" id="GO:0005634">
    <property type="term" value="C:nucleus"/>
    <property type="evidence" value="ECO:0007669"/>
    <property type="project" value="TreeGrafter"/>
</dbReference>
<evidence type="ECO:0000256" key="2">
    <source>
        <dbReference type="ARBA" id="ARBA00015319"/>
    </source>
</evidence>
<name>A0AAV7IE72_COTGL</name>
<evidence type="ECO:0000313" key="5">
    <source>
        <dbReference type="EMBL" id="KAH0550620.1"/>
    </source>
</evidence>
<evidence type="ECO:0000256" key="3">
    <source>
        <dbReference type="ARBA" id="ARBA00022499"/>
    </source>
</evidence>
<keyword evidence="4" id="KW-0833">Ubl conjugation pathway</keyword>
<evidence type="ECO:0000313" key="6">
    <source>
        <dbReference type="Proteomes" id="UP000826195"/>
    </source>
</evidence>
<dbReference type="Proteomes" id="UP000826195">
    <property type="component" value="Unassembled WGS sequence"/>
</dbReference>
<dbReference type="PANTHER" id="PTHR15825">
    <property type="entry name" value="UBIQUITIN-FOLD MODIFIER 1"/>
    <property type="match status" value="1"/>
</dbReference>
<gene>
    <name evidence="5" type="ORF">KQX54_020321</name>
</gene>
<evidence type="ECO:0000256" key="4">
    <source>
        <dbReference type="ARBA" id="ARBA00022786"/>
    </source>
</evidence>
<dbReference type="PANTHER" id="PTHR15825:SF0">
    <property type="entry name" value="UBIQUITIN-FOLD MODIFIER 1"/>
    <property type="match status" value="1"/>
</dbReference>
<dbReference type="CDD" id="cd01766">
    <property type="entry name" value="Ubl_UFM1"/>
    <property type="match status" value="1"/>
</dbReference>
<dbReference type="EMBL" id="JAHXZJ010001864">
    <property type="protein sequence ID" value="KAH0550620.1"/>
    <property type="molecule type" value="Genomic_DNA"/>
</dbReference>
<dbReference type="InterPro" id="IPR005375">
    <property type="entry name" value="UFM1"/>
</dbReference>
<sequence>MAGDFEEILKTFDAYLSLLENKNQKITLENITTAFNVSLFVEAVVVRAKDDNKLREFESNLHGYWNSINRTRLYTCTELQLASDRLLEVFLKDKKIPRDVIDKLLHLYVQHCGHNRLNKFFNSLLTDTLAANVLLTSLVEIGLPTETIEDEARTIAWDHEVSCGKHEQVDQLIQLMIVDGHIKRVLSTFDSLSADSPAKKLIWSNLSKYAHDYDVPVCLALVDVERKLMGKLLEDCDFNHNFMDAIFYFGRNMSWDGSAWKSDNSFSYFHLVKVIRKLLNVSDDVNRVVADRLQLSVPENTPFTAVLKFAAEEFRVTPATSAIITDDGVGINPQQTAGNVFLKHGTELRLIPRDRVGGSR</sequence>
<dbReference type="GO" id="GO:0005737">
    <property type="term" value="C:cytoplasm"/>
    <property type="evidence" value="ECO:0007669"/>
    <property type="project" value="TreeGrafter"/>
</dbReference>
<protein>
    <recommendedName>
        <fullName evidence="2">Ubiquitin-fold modifier 1</fullName>
    </recommendedName>
</protein>
<comment type="caution">
    <text evidence="5">The sequence shown here is derived from an EMBL/GenBank/DDBJ whole genome shotgun (WGS) entry which is preliminary data.</text>
</comment>
<accession>A0AAV7IE72</accession>
<dbReference type="SUPFAM" id="SSF54236">
    <property type="entry name" value="Ubiquitin-like"/>
    <property type="match status" value="1"/>
</dbReference>
<reference evidence="5 6" key="1">
    <citation type="journal article" date="2021" name="J. Hered.">
        <title>A chromosome-level genome assembly of the parasitoid wasp, Cotesia glomerata (Hymenoptera: Braconidae).</title>
        <authorList>
            <person name="Pinto B.J."/>
            <person name="Weis J.J."/>
            <person name="Gamble T."/>
            <person name="Ode P.J."/>
            <person name="Paul R."/>
            <person name="Zaspel J.M."/>
        </authorList>
    </citation>
    <scope>NUCLEOTIDE SEQUENCE [LARGE SCALE GENOMIC DNA]</scope>
    <source>
        <strain evidence="5">CgM1</strain>
    </source>
</reference>
<dbReference type="AlphaFoldDB" id="A0AAV7IE72"/>
<dbReference type="InterPro" id="IPR029071">
    <property type="entry name" value="Ubiquitin-like_domsf"/>
</dbReference>
<keyword evidence="6" id="KW-1185">Reference proteome</keyword>
<proteinExistence type="inferred from homology"/>